<dbReference type="InterPro" id="IPR009214">
    <property type="entry name" value="DUF1129"/>
</dbReference>
<dbReference type="RefSeq" id="WP_071874506.1">
    <property type="nucleotide sequence ID" value="NZ_JBHSHF010000019.1"/>
</dbReference>
<dbReference type="Proteomes" id="UP000182149">
    <property type="component" value="Unassembled WGS sequence"/>
</dbReference>
<dbReference type="SUPFAM" id="SSF158560">
    <property type="entry name" value="BH3980-like"/>
    <property type="match status" value="1"/>
</dbReference>
<dbReference type="EMBL" id="JAJJVO010000056">
    <property type="protein sequence ID" value="MCC9273373.1"/>
    <property type="molecule type" value="Genomic_DNA"/>
</dbReference>
<dbReference type="STRING" id="328396.RU93_GL001792"/>
<protein>
    <submittedName>
        <fullName evidence="2">DUF1129 domain-containing protein</fullName>
    </submittedName>
</protein>
<name>A0A1L8QTS9_9ENTE</name>
<organism evidence="3 4">
    <name type="scientific">Enterococcus aquimarinus</name>
    <dbReference type="NCBI Taxonomy" id="328396"/>
    <lineage>
        <taxon>Bacteria</taxon>
        <taxon>Bacillati</taxon>
        <taxon>Bacillota</taxon>
        <taxon>Bacilli</taxon>
        <taxon>Lactobacillales</taxon>
        <taxon>Enterococcaceae</taxon>
        <taxon>Enterococcus</taxon>
    </lineage>
</organism>
<keyword evidence="1" id="KW-0472">Membrane</keyword>
<proteinExistence type="predicted"/>
<dbReference type="OrthoDB" id="2360056at2"/>
<evidence type="ECO:0000313" key="4">
    <source>
        <dbReference type="Proteomes" id="UP000182149"/>
    </source>
</evidence>
<reference evidence="2" key="2">
    <citation type="journal article" date="2021" name="PeerJ">
        <title>Extensive microbial diversity within the chicken gut microbiome revealed by metagenomics and culture.</title>
        <authorList>
            <person name="Gilroy R."/>
            <person name="Ravi A."/>
            <person name="Getino M."/>
            <person name="Pursley I."/>
            <person name="Horton D.L."/>
            <person name="Alikhan N.F."/>
            <person name="Baker D."/>
            <person name="Gharbi K."/>
            <person name="Hall N."/>
            <person name="Watson M."/>
            <person name="Adriaenssens E.M."/>
            <person name="Foster-Nyarko E."/>
            <person name="Jarju S."/>
            <person name="Secka A."/>
            <person name="Antonio M."/>
            <person name="Oren A."/>
            <person name="Chaudhuri R.R."/>
            <person name="La Ragione R."/>
            <person name="Hildebrand F."/>
            <person name="Pallen M.J."/>
        </authorList>
    </citation>
    <scope>NUCLEOTIDE SEQUENCE</scope>
    <source>
        <strain evidence="2">150</strain>
    </source>
</reference>
<feature type="transmembrane region" description="Helical" evidence="1">
    <location>
        <begin position="124"/>
        <end position="143"/>
    </location>
</feature>
<dbReference type="AlphaFoldDB" id="A0A1L8QTS9"/>
<gene>
    <name evidence="2" type="ORF">K8V42_03675</name>
    <name evidence="3" type="ORF">RU93_GL001792</name>
</gene>
<keyword evidence="1" id="KW-1133">Transmembrane helix</keyword>
<feature type="transmembrane region" description="Helical" evidence="1">
    <location>
        <begin position="93"/>
        <end position="118"/>
    </location>
</feature>
<evidence type="ECO:0000256" key="1">
    <source>
        <dbReference type="SAM" id="Phobius"/>
    </source>
</evidence>
<reference evidence="3 4" key="1">
    <citation type="submission" date="2014-12" db="EMBL/GenBank/DDBJ databases">
        <title>Draft genome sequences of 29 type strains of Enterococci.</title>
        <authorList>
            <person name="Zhong Z."/>
            <person name="Sun Z."/>
            <person name="Liu W."/>
            <person name="Zhang W."/>
            <person name="Zhang H."/>
        </authorList>
    </citation>
    <scope>NUCLEOTIDE SEQUENCE [LARGE SCALE GENOMIC DNA]</scope>
    <source>
        <strain evidence="3 4">DSM 17690</strain>
    </source>
</reference>
<feature type="transmembrane region" description="Helical" evidence="1">
    <location>
        <begin position="164"/>
        <end position="188"/>
    </location>
</feature>
<dbReference type="Proteomes" id="UP000813384">
    <property type="component" value="Unassembled WGS sequence"/>
</dbReference>
<keyword evidence="1" id="KW-0812">Transmembrane</keyword>
<feature type="transmembrane region" description="Helical" evidence="1">
    <location>
        <begin position="194"/>
        <end position="215"/>
    </location>
</feature>
<comment type="caution">
    <text evidence="3">The sequence shown here is derived from an EMBL/GenBank/DDBJ whole genome shotgun (WGS) entry which is preliminary data.</text>
</comment>
<evidence type="ECO:0000313" key="2">
    <source>
        <dbReference type="EMBL" id="MCC9273373.1"/>
    </source>
</evidence>
<dbReference type="PIRSF" id="PIRSF033111">
    <property type="entry name" value="UCP033111"/>
    <property type="match status" value="1"/>
</dbReference>
<dbReference type="EMBL" id="JXKD01000005">
    <property type="protein sequence ID" value="OJG10919.1"/>
    <property type="molecule type" value="Genomic_DNA"/>
</dbReference>
<reference evidence="2" key="3">
    <citation type="submission" date="2021-11" db="EMBL/GenBank/DDBJ databases">
        <authorList>
            <person name="Gilroy R."/>
        </authorList>
    </citation>
    <scope>NUCLEOTIDE SEQUENCE</scope>
    <source>
        <strain evidence="2">150</strain>
    </source>
</reference>
<keyword evidence="4" id="KW-1185">Reference proteome</keyword>
<dbReference type="Pfam" id="PF06570">
    <property type="entry name" value="DUF1129"/>
    <property type="match status" value="1"/>
</dbReference>
<accession>A0A1L8QTS9</accession>
<sequence>MDPEIVRNYVAENRALEQELTKKNQQYIFDLKKSLAAANLSEEEKAVALHDMLPLLVQEQKTGRTARQLFGTVSERTEAILNKPEEVKETKPVFMWLDNALLILGVFGLMLGTMGLFFRNSVEVYGLITLFLMAGFGGWVFYLMYKYVYQYERPGADKSKRPKLWKILLILGGAFLAWVLIIGVSALIPPFINIILPPLGLVIVGGSALGIRYYLKKKYNIVGSLALPRADVPKK</sequence>
<evidence type="ECO:0000313" key="3">
    <source>
        <dbReference type="EMBL" id="OJG10919.1"/>
    </source>
</evidence>